<name>A0A4P2QVA7_SORCE</name>
<sequence length="118" mass="12332">MDDELEEEVGLEAEDDEALLDDPVVVRHIERAMSPYRGLLPAEAIAAMDDLLFVVLTTHPEVRPMVDRLRRAARVERSGARPSPAGRGSAGGAALSGEEGGCAEPAGGRGARSGRGAA</sequence>
<accession>A0A4P2QVA7</accession>
<gene>
    <name evidence="2" type="ORF">SOCE836_065210</name>
</gene>
<dbReference type="Proteomes" id="UP000295497">
    <property type="component" value="Chromosome"/>
</dbReference>
<reference evidence="2 3" key="1">
    <citation type="submission" date="2015-09" db="EMBL/GenBank/DDBJ databases">
        <title>Sorangium comparison.</title>
        <authorList>
            <person name="Zaburannyi N."/>
            <person name="Bunk B."/>
            <person name="Overmann J."/>
            <person name="Mueller R."/>
        </authorList>
    </citation>
    <scope>NUCLEOTIDE SEQUENCE [LARGE SCALE GENOMIC DNA]</scope>
    <source>
        <strain evidence="2 3">So ce836</strain>
    </source>
</reference>
<organism evidence="2 3">
    <name type="scientific">Sorangium cellulosum</name>
    <name type="common">Polyangium cellulosum</name>
    <dbReference type="NCBI Taxonomy" id="56"/>
    <lineage>
        <taxon>Bacteria</taxon>
        <taxon>Pseudomonadati</taxon>
        <taxon>Myxococcota</taxon>
        <taxon>Polyangia</taxon>
        <taxon>Polyangiales</taxon>
        <taxon>Polyangiaceae</taxon>
        <taxon>Sorangium</taxon>
    </lineage>
</organism>
<dbReference type="AlphaFoldDB" id="A0A4P2QVA7"/>
<feature type="compositionally biased region" description="Low complexity" evidence="1">
    <location>
        <begin position="80"/>
        <end position="106"/>
    </location>
</feature>
<protein>
    <submittedName>
        <fullName evidence="2">Uncharacterized protein</fullName>
    </submittedName>
</protein>
<evidence type="ECO:0000313" key="3">
    <source>
        <dbReference type="Proteomes" id="UP000295497"/>
    </source>
</evidence>
<evidence type="ECO:0000256" key="1">
    <source>
        <dbReference type="SAM" id="MobiDB-lite"/>
    </source>
</evidence>
<dbReference type="RefSeq" id="WP_129577572.1">
    <property type="nucleotide sequence ID" value="NZ_CP012672.1"/>
</dbReference>
<evidence type="ECO:0000313" key="2">
    <source>
        <dbReference type="EMBL" id="AUX34349.1"/>
    </source>
</evidence>
<proteinExistence type="predicted"/>
<feature type="region of interest" description="Disordered" evidence="1">
    <location>
        <begin position="73"/>
        <end position="118"/>
    </location>
</feature>
<dbReference type="EMBL" id="CP012672">
    <property type="protein sequence ID" value="AUX34349.1"/>
    <property type="molecule type" value="Genomic_DNA"/>
</dbReference>
<feature type="compositionally biased region" description="Gly residues" evidence="1">
    <location>
        <begin position="107"/>
        <end position="118"/>
    </location>
</feature>